<feature type="modified residue" description="4-aspartylphosphate" evidence="9">
    <location>
        <position position="484"/>
    </location>
</feature>
<dbReference type="InterPro" id="IPR001789">
    <property type="entry name" value="Sig_transdc_resp-reg_receiver"/>
</dbReference>
<evidence type="ECO:0000313" key="13">
    <source>
        <dbReference type="Proteomes" id="UP001160550"/>
    </source>
</evidence>
<keyword evidence="13" id="KW-1185">Reference proteome</keyword>
<dbReference type="SMART" id="SM00387">
    <property type="entry name" value="HATPase_c"/>
    <property type="match status" value="1"/>
</dbReference>
<dbReference type="Pfam" id="PF00072">
    <property type="entry name" value="Response_reg"/>
    <property type="match status" value="1"/>
</dbReference>
<dbReference type="SUPFAM" id="SSF52172">
    <property type="entry name" value="CheY-like"/>
    <property type="match status" value="2"/>
</dbReference>
<organism evidence="12 13">
    <name type="scientific">Luteimonas composti</name>
    <dbReference type="NCBI Taxonomy" id="398257"/>
    <lineage>
        <taxon>Bacteria</taxon>
        <taxon>Pseudomonadati</taxon>
        <taxon>Pseudomonadota</taxon>
        <taxon>Gammaproteobacteria</taxon>
        <taxon>Lysobacterales</taxon>
        <taxon>Lysobacteraceae</taxon>
        <taxon>Luteimonas</taxon>
    </lineage>
</organism>
<dbReference type="Gene3D" id="3.30.565.10">
    <property type="entry name" value="Histidine kinase-like ATPase, C-terminal domain"/>
    <property type="match status" value="1"/>
</dbReference>
<feature type="domain" description="Response regulatory" evidence="11">
    <location>
        <begin position="434"/>
        <end position="548"/>
    </location>
</feature>
<dbReference type="InterPro" id="IPR005467">
    <property type="entry name" value="His_kinase_dom"/>
</dbReference>
<feature type="domain" description="Histidine kinase" evidence="10">
    <location>
        <begin position="200"/>
        <end position="411"/>
    </location>
</feature>
<evidence type="ECO:0000259" key="11">
    <source>
        <dbReference type="PROSITE" id="PS50110"/>
    </source>
</evidence>
<sequence>MPETEAPEPAVLLFAPTGRDAATAADLLAMAGIAARICGDHAALVAGLDEAAAVVVAEEGLVGQPPEALSEWVARQPAWSDLPFVMLTSRRDDAKVRAWRQRQVERLGNVALIERPVQPITLVSVVQSALRARRRQLEVRALLDAREAAAADLELQVFNRTLQLRELNTRLRAEIAERARVEESLRHAQKMEALGQLTGGVAHDFNNLLMVIQAGVDMLERNDSPERRQRYMGAMRHAAERGSALTRQLLTFSRSRALRGEVVSLPRLLGNMSELLDRSLRGDVEVDMRLAPDLWPVFVDAGECELAILNLAVNARDAMNGSGRITIAAVNLAEGAQEQVRLTVSDTGSGMSDEIKARVFEPFFTTKDVGKGTGLGLAQVYGFARQSGGEVRIDSAVGEGTTITLLLPRSHKPLPDEAAPERRPEADVPRPGQCVLLVEDDVEVATLVKEMLLDFGYEVVHAMGAQSALGALADGRRIDLVFSDVMMPGGTNGIELAVEVRQRRPGLPVLLCSGHADAFVDHAQALGIPLLRKPYSVEELRRAVQERLQIA</sequence>
<dbReference type="Pfam" id="PF02518">
    <property type="entry name" value="HATPase_c"/>
    <property type="match status" value="1"/>
</dbReference>
<evidence type="ECO:0000256" key="2">
    <source>
        <dbReference type="ARBA" id="ARBA00012438"/>
    </source>
</evidence>
<evidence type="ECO:0000256" key="4">
    <source>
        <dbReference type="ARBA" id="ARBA00022679"/>
    </source>
</evidence>
<dbReference type="EC" id="2.7.13.3" evidence="2"/>
<dbReference type="InterPro" id="IPR036097">
    <property type="entry name" value="HisK_dim/P_sf"/>
</dbReference>
<dbReference type="InterPro" id="IPR036890">
    <property type="entry name" value="HATPase_C_sf"/>
</dbReference>
<dbReference type="EMBL" id="JARYGX010000032">
    <property type="protein sequence ID" value="MDH7454742.1"/>
    <property type="molecule type" value="Genomic_DNA"/>
</dbReference>
<keyword evidence="4" id="KW-0808">Transferase</keyword>
<dbReference type="PANTHER" id="PTHR43065:SF46">
    <property type="entry name" value="C4-DICARBOXYLATE TRANSPORT SENSOR PROTEIN DCTB"/>
    <property type="match status" value="1"/>
</dbReference>
<keyword evidence="7 12" id="KW-0067">ATP-binding</keyword>
<dbReference type="Gene3D" id="3.40.50.2300">
    <property type="match status" value="1"/>
</dbReference>
<dbReference type="PROSITE" id="PS50109">
    <property type="entry name" value="HIS_KIN"/>
    <property type="match status" value="1"/>
</dbReference>
<dbReference type="InterPro" id="IPR011006">
    <property type="entry name" value="CheY-like_superfamily"/>
</dbReference>
<gene>
    <name evidence="12" type="ORF">QF205_16975</name>
</gene>
<dbReference type="Pfam" id="PF00512">
    <property type="entry name" value="HisKA"/>
    <property type="match status" value="1"/>
</dbReference>
<dbReference type="RefSeq" id="WP_280943968.1">
    <property type="nucleotide sequence ID" value="NZ_JARYGX010000032.1"/>
</dbReference>
<comment type="caution">
    <text evidence="12">The sequence shown here is derived from an EMBL/GenBank/DDBJ whole genome shotgun (WGS) entry which is preliminary data.</text>
</comment>
<evidence type="ECO:0000256" key="6">
    <source>
        <dbReference type="ARBA" id="ARBA00022777"/>
    </source>
</evidence>
<proteinExistence type="predicted"/>
<dbReference type="PANTHER" id="PTHR43065">
    <property type="entry name" value="SENSOR HISTIDINE KINASE"/>
    <property type="match status" value="1"/>
</dbReference>
<dbReference type="Gene3D" id="1.10.287.130">
    <property type="match status" value="1"/>
</dbReference>
<dbReference type="SMART" id="SM00448">
    <property type="entry name" value="REC"/>
    <property type="match status" value="1"/>
</dbReference>
<dbReference type="InterPro" id="IPR004358">
    <property type="entry name" value="Sig_transdc_His_kin-like_C"/>
</dbReference>
<dbReference type="CDD" id="cd00082">
    <property type="entry name" value="HisKA"/>
    <property type="match status" value="1"/>
</dbReference>
<accession>A0ABT6MVS4</accession>
<dbReference type="PRINTS" id="PR00344">
    <property type="entry name" value="BCTRLSENSOR"/>
</dbReference>
<evidence type="ECO:0000256" key="8">
    <source>
        <dbReference type="ARBA" id="ARBA00023012"/>
    </source>
</evidence>
<evidence type="ECO:0000313" key="12">
    <source>
        <dbReference type="EMBL" id="MDH7454742.1"/>
    </source>
</evidence>
<name>A0ABT6MVS4_9GAMM</name>
<dbReference type="InterPro" id="IPR003594">
    <property type="entry name" value="HATPase_dom"/>
</dbReference>
<evidence type="ECO:0000259" key="10">
    <source>
        <dbReference type="PROSITE" id="PS50109"/>
    </source>
</evidence>
<dbReference type="PROSITE" id="PS50110">
    <property type="entry name" value="RESPONSE_REGULATORY"/>
    <property type="match status" value="1"/>
</dbReference>
<evidence type="ECO:0000256" key="9">
    <source>
        <dbReference type="PROSITE-ProRule" id="PRU00169"/>
    </source>
</evidence>
<keyword evidence="6" id="KW-0418">Kinase</keyword>
<evidence type="ECO:0000256" key="3">
    <source>
        <dbReference type="ARBA" id="ARBA00022553"/>
    </source>
</evidence>
<dbReference type="SUPFAM" id="SSF55874">
    <property type="entry name" value="ATPase domain of HSP90 chaperone/DNA topoisomerase II/histidine kinase"/>
    <property type="match status" value="1"/>
</dbReference>
<dbReference type="InterPro" id="IPR003661">
    <property type="entry name" value="HisK_dim/P_dom"/>
</dbReference>
<dbReference type="SMART" id="SM00388">
    <property type="entry name" value="HisKA"/>
    <property type="match status" value="1"/>
</dbReference>
<dbReference type="Proteomes" id="UP001160550">
    <property type="component" value="Unassembled WGS sequence"/>
</dbReference>
<reference evidence="12" key="1">
    <citation type="journal article" date="2007" name="Int. J. Syst. Evol. Microbiol.">
        <title>Luteimonas composti sp. nov., a moderately thermophilic bacterium isolated from food waste.</title>
        <authorList>
            <person name="Young C.C."/>
            <person name="Kampfer P."/>
            <person name="Chen W.M."/>
            <person name="Yen W.S."/>
            <person name="Arun A.B."/>
            <person name="Lai W.A."/>
            <person name="Shen F.T."/>
            <person name="Rekha P.D."/>
            <person name="Lin K.Y."/>
            <person name="Chou J.H."/>
        </authorList>
    </citation>
    <scope>NUCLEOTIDE SEQUENCE</scope>
    <source>
        <strain evidence="12">CC-YY355</strain>
    </source>
</reference>
<protein>
    <recommendedName>
        <fullName evidence="2">histidine kinase</fullName>
        <ecNumber evidence="2">2.7.13.3</ecNumber>
    </recommendedName>
</protein>
<keyword evidence="8" id="KW-0902">Two-component regulatory system</keyword>
<keyword evidence="5" id="KW-0547">Nucleotide-binding</keyword>
<keyword evidence="3 9" id="KW-0597">Phosphoprotein</keyword>
<evidence type="ECO:0000256" key="1">
    <source>
        <dbReference type="ARBA" id="ARBA00000085"/>
    </source>
</evidence>
<reference evidence="12" key="2">
    <citation type="submission" date="2023-04" db="EMBL/GenBank/DDBJ databases">
        <authorList>
            <person name="Sun J.-Q."/>
        </authorList>
    </citation>
    <scope>NUCLEOTIDE SEQUENCE</scope>
    <source>
        <strain evidence="12">CC-YY355</strain>
    </source>
</reference>
<comment type="catalytic activity">
    <reaction evidence="1">
        <text>ATP + protein L-histidine = ADP + protein N-phospho-L-histidine.</text>
        <dbReference type="EC" id="2.7.13.3"/>
    </reaction>
</comment>
<evidence type="ECO:0000256" key="5">
    <source>
        <dbReference type="ARBA" id="ARBA00022741"/>
    </source>
</evidence>
<dbReference type="GO" id="GO:0005524">
    <property type="term" value="F:ATP binding"/>
    <property type="evidence" value="ECO:0007669"/>
    <property type="project" value="UniProtKB-KW"/>
</dbReference>
<dbReference type="SUPFAM" id="SSF47384">
    <property type="entry name" value="Homodimeric domain of signal transducing histidine kinase"/>
    <property type="match status" value="1"/>
</dbReference>
<evidence type="ECO:0000256" key="7">
    <source>
        <dbReference type="ARBA" id="ARBA00022840"/>
    </source>
</evidence>